<accession>A0ABP9CG02</accession>
<dbReference type="Proteomes" id="UP001501411">
    <property type="component" value="Unassembled WGS sequence"/>
</dbReference>
<evidence type="ECO:0000313" key="2">
    <source>
        <dbReference type="EMBL" id="GAA4807267.1"/>
    </source>
</evidence>
<evidence type="ECO:0000313" key="3">
    <source>
        <dbReference type="Proteomes" id="UP001501411"/>
    </source>
</evidence>
<dbReference type="PROSITE" id="PS50022">
    <property type="entry name" value="FA58C_3"/>
    <property type="match status" value="1"/>
</dbReference>
<feature type="domain" description="F5/8 type C" evidence="1">
    <location>
        <begin position="308"/>
        <end position="458"/>
    </location>
</feature>
<protein>
    <recommendedName>
        <fullName evidence="1">F5/8 type C domain-containing protein</fullName>
    </recommendedName>
</protein>
<keyword evidence="3" id="KW-1185">Reference proteome</keyword>
<dbReference type="SUPFAM" id="SSF49785">
    <property type="entry name" value="Galactose-binding domain-like"/>
    <property type="match status" value="1"/>
</dbReference>
<dbReference type="InterPro" id="IPR008979">
    <property type="entry name" value="Galactose-bd-like_sf"/>
</dbReference>
<gene>
    <name evidence="2" type="ORF">GCM10023231_40570</name>
</gene>
<dbReference type="PROSITE" id="PS51257">
    <property type="entry name" value="PROKAR_LIPOPROTEIN"/>
    <property type="match status" value="1"/>
</dbReference>
<dbReference type="RefSeq" id="WP_345234979.1">
    <property type="nucleotide sequence ID" value="NZ_BAABIQ010000044.1"/>
</dbReference>
<evidence type="ECO:0000259" key="1">
    <source>
        <dbReference type="PROSITE" id="PS50022"/>
    </source>
</evidence>
<dbReference type="Gene3D" id="2.60.120.260">
    <property type="entry name" value="Galactose-binding domain-like"/>
    <property type="match status" value="1"/>
</dbReference>
<organism evidence="2 3">
    <name type="scientific">Olivibacter ginsenosidimutans</name>
    <dbReference type="NCBI Taxonomy" id="1176537"/>
    <lineage>
        <taxon>Bacteria</taxon>
        <taxon>Pseudomonadati</taxon>
        <taxon>Bacteroidota</taxon>
        <taxon>Sphingobacteriia</taxon>
        <taxon>Sphingobacteriales</taxon>
        <taxon>Sphingobacteriaceae</taxon>
        <taxon>Olivibacter</taxon>
    </lineage>
</organism>
<comment type="caution">
    <text evidence="2">The sequence shown here is derived from an EMBL/GenBank/DDBJ whole genome shotgun (WGS) entry which is preliminary data.</text>
</comment>
<reference evidence="3" key="1">
    <citation type="journal article" date="2019" name="Int. J. Syst. Evol. Microbiol.">
        <title>The Global Catalogue of Microorganisms (GCM) 10K type strain sequencing project: providing services to taxonomists for standard genome sequencing and annotation.</title>
        <authorList>
            <consortium name="The Broad Institute Genomics Platform"/>
            <consortium name="The Broad Institute Genome Sequencing Center for Infectious Disease"/>
            <person name="Wu L."/>
            <person name="Ma J."/>
        </authorList>
    </citation>
    <scope>NUCLEOTIDE SEQUENCE [LARGE SCALE GENOMIC DNA]</scope>
    <source>
        <strain evidence="3">JCM 18200</strain>
    </source>
</reference>
<sequence length="459" mass="50233">MNKANKHWKHFSIMALCAIGIIACKKEGLDNFSLTDNVTTMVSAGDIAGEMTKNSDEVTIPVKVTLAHPATKAFQVGLQLNTDTVPRLIEEESLTDVYAVNTESIIVPNAVNVAYGASEASFEIRVSISELEKYFGHDVALAYDLTDPGKGNTLDQKTKVIVFNTEDILKQEEIHYVSITNGGGGIIEASRRKNYSVTSAGISIPLGISLAGTPGNFFEVSTEVDEDTVATLVKNGTLPKNTIALATNQFELKDTYQVGSNLSQADMNVIIPWSSIEEHADHTLAIVVKLTATSRHVLDTEKNHVVVVIQPNMVMERDVTDLGTLTVDHDNGGGPDAGEGSNKLVDGNYSSKFFQPDFRANSWFQLAFDEAQFIGAYTITSGNDAADRDMKDWNLQGSDDGENWETLDTRSGETFATRNLTVRYDFDATHAYKYFRLNVTDNNGSGVIQVSEWRLIQVP</sequence>
<proteinExistence type="predicted"/>
<dbReference type="EMBL" id="BAABIQ010000044">
    <property type="protein sequence ID" value="GAA4807267.1"/>
    <property type="molecule type" value="Genomic_DNA"/>
</dbReference>
<dbReference type="InterPro" id="IPR000421">
    <property type="entry name" value="FA58C"/>
</dbReference>
<dbReference type="Pfam" id="PF00754">
    <property type="entry name" value="F5_F8_type_C"/>
    <property type="match status" value="1"/>
</dbReference>
<name>A0ABP9CG02_9SPHI</name>